<evidence type="ECO:0000256" key="8">
    <source>
        <dbReference type="ARBA" id="ARBA00022977"/>
    </source>
</evidence>
<name>B9TDT2_RICCO</name>
<proteinExistence type="inferred from homology"/>
<sequence length="305" mass="33232">MLSALMLALALPAYAAQQTLALNWKAETQFGGFYAAQYSKAFERRHLDVNITEGGSGTPTVQILAAGRVNYAIVSGDEIAIAHDRGADDVVALFAVYQTNPQCIMTHAERGFAKIDDVLQNDGTLLWQAGLPYAQYFRKKYAPIKVRSAPYLGGIGQFQHDPQTSQQCFITSEPLTAEKAGIKVKAFLVADSGYNPYTTVLATTRNYLQQHPDEVRAMVAAVREGWSNYLKDPAATNVQMATLNKAVSLDNLNAGAKAQQSLIQATPNGKLGAMTTARWQQLVEQLQQLGVIHKPVAADKLFVDL</sequence>
<evidence type="ECO:0000256" key="7">
    <source>
        <dbReference type="ARBA" id="ARBA00022898"/>
    </source>
</evidence>
<feature type="signal peptide" evidence="12">
    <location>
        <begin position="1"/>
        <end position="21"/>
    </location>
</feature>
<feature type="domain" description="SsuA/THI5-like" evidence="13">
    <location>
        <begin position="28"/>
        <end position="117"/>
    </location>
</feature>
<evidence type="ECO:0000256" key="1">
    <source>
        <dbReference type="ARBA" id="ARBA00003469"/>
    </source>
</evidence>
<evidence type="ECO:0000256" key="4">
    <source>
        <dbReference type="ARBA" id="ARBA00011738"/>
    </source>
</evidence>
<feature type="domain" description="SsuA/THI5-like" evidence="13">
    <location>
        <begin position="169"/>
        <end position="234"/>
    </location>
</feature>
<evidence type="ECO:0000256" key="2">
    <source>
        <dbReference type="ARBA" id="ARBA00004948"/>
    </source>
</evidence>
<evidence type="ECO:0000256" key="11">
    <source>
        <dbReference type="ARBA" id="ARBA00048179"/>
    </source>
</evidence>
<keyword evidence="15" id="KW-1185">Reference proteome</keyword>
<evidence type="ECO:0000256" key="9">
    <source>
        <dbReference type="ARBA" id="ARBA00023004"/>
    </source>
</evidence>
<dbReference type="InParanoid" id="B9TDT2"/>
<dbReference type="Gene3D" id="3.40.190.10">
    <property type="entry name" value="Periplasmic binding protein-like II"/>
    <property type="match status" value="2"/>
</dbReference>
<gene>
    <name evidence="14" type="ORF">RCOM_1834730</name>
</gene>
<evidence type="ECO:0000256" key="10">
    <source>
        <dbReference type="ARBA" id="ARBA00033171"/>
    </source>
</evidence>
<keyword evidence="12" id="KW-0732">Signal</keyword>
<dbReference type="EMBL" id="EQ978454">
    <property type="protein sequence ID" value="EEF25983.1"/>
    <property type="molecule type" value="Genomic_DNA"/>
</dbReference>
<dbReference type="Pfam" id="PF09084">
    <property type="entry name" value="NMT1"/>
    <property type="match status" value="2"/>
</dbReference>
<organism evidence="14 15">
    <name type="scientific">Ricinus communis</name>
    <name type="common">Castor bean</name>
    <dbReference type="NCBI Taxonomy" id="3988"/>
    <lineage>
        <taxon>Eukaryota</taxon>
        <taxon>Viridiplantae</taxon>
        <taxon>Streptophyta</taxon>
        <taxon>Embryophyta</taxon>
        <taxon>Tracheophyta</taxon>
        <taxon>Spermatophyta</taxon>
        <taxon>Magnoliopsida</taxon>
        <taxon>eudicotyledons</taxon>
        <taxon>Gunneridae</taxon>
        <taxon>Pentapetalae</taxon>
        <taxon>rosids</taxon>
        <taxon>fabids</taxon>
        <taxon>Malpighiales</taxon>
        <taxon>Euphorbiaceae</taxon>
        <taxon>Acalyphoideae</taxon>
        <taxon>Acalypheae</taxon>
        <taxon>Ricinus</taxon>
    </lineage>
</organism>
<feature type="chain" id="PRO_5002892390" description="Thiamine pyrimidine synthase" evidence="12">
    <location>
        <begin position="22"/>
        <end position="305"/>
    </location>
</feature>
<dbReference type="PANTHER" id="PTHR31528:SF1">
    <property type="entry name" value="4-AMINO-5-HYDROXYMETHYL-2-METHYLPYRIMIDINE PHOSPHATE SYNTHASE THI11-RELATED"/>
    <property type="match status" value="1"/>
</dbReference>
<comment type="function">
    <text evidence="1">Responsible for the formation of the pyrimidine heterocycle in the thiamine biosynthesis pathway. Catalyzes the formation of hydroxymethylpyrimidine phosphate (HMP-P) from histidine and pyridoxal phosphate (PLP). The protein uses PLP and the active site histidine to form HMP-P, generating an inactive enzyme. The enzyme can only undergo a single turnover, which suggests it is a suicide enzyme.</text>
</comment>
<accession>B9TDT2</accession>
<comment type="subunit">
    <text evidence="4">Homodimer.</text>
</comment>
<dbReference type="UniPathway" id="UPA00060"/>
<dbReference type="PANTHER" id="PTHR31528">
    <property type="entry name" value="4-AMINO-5-HYDROXYMETHYL-2-METHYLPYRIMIDINE PHOSPHATE SYNTHASE THI11-RELATED"/>
    <property type="match status" value="1"/>
</dbReference>
<dbReference type="STRING" id="3988.B9TDT2"/>
<keyword evidence="9" id="KW-0408">Iron</keyword>
<keyword evidence="6" id="KW-0479">Metal-binding</keyword>
<evidence type="ECO:0000256" key="5">
    <source>
        <dbReference type="ARBA" id="ARBA00022679"/>
    </source>
</evidence>
<comment type="catalytic activity">
    <reaction evidence="11">
        <text>N(6)-(pyridoxal phosphate)-L-lysyl-[4-amino-5-hydroxymethyl-2-methylpyrimidine phosphate synthase] + L-histidyl-[4-amino-5-hydroxymethyl-2-methylpyrimidine phosphate synthase] + 2 Fe(3+) + 4 H2O = L-lysyl-[4-amino-5-hydroxymethyl-2-methylpyrimidine phosphate synthase] + (2S)-2-amino-5-hydroxy-4-oxopentanoyl-[4-amino-5-hydroxymethyl-2-methylpyrimidine phosphate synthase] + 4-amino-2-methyl-5-(phosphooxymethyl)pyrimidine + 3-oxopropanoate + 2 Fe(2+) + 2 H(+)</text>
        <dbReference type="Rhea" id="RHEA:65756"/>
        <dbReference type="Rhea" id="RHEA-COMP:16892"/>
        <dbReference type="Rhea" id="RHEA-COMP:16893"/>
        <dbReference type="Rhea" id="RHEA-COMP:16894"/>
        <dbReference type="Rhea" id="RHEA-COMP:16895"/>
        <dbReference type="ChEBI" id="CHEBI:15377"/>
        <dbReference type="ChEBI" id="CHEBI:15378"/>
        <dbReference type="ChEBI" id="CHEBI:29033"/>
        <dbReference type="ChEBI" id="CHEBI:29034"/>
        <dbReference type="ChEBI" id="CHEBI:29969"/>
        <dbReference type="ChEBI" id="CHEBI:29979"/>
        <dbReference type="ChEBI" id="CHEBI:33190"/>
        <dbReference type="ChEBI" id="CHEBI:58354"/>
        <dbReference type="ChEBI" id="CHEBI:143915"/>
        <dbReference type="ChEBI" id="CHEBI:157692"/>
    </reaction>
    <physiologicalReaction direction="left-to-right" evidence="11">
        <dbReference type="Rhea" id="RHEA:65757"/>
    </physiologicalReaction>
</comment>
<dbReference type="GO" id="GO:0046872">
    <property type="term" value="F:metal ion binding"/>
    <property type="evidence" value="ECO:0007669"/>
    <property type="project" value="UniProtKB-KW"/>
</dbReference>
<dbReference type="GO" id="GO:0009229">
    <property type="term" value="P:thiamine diphosphate biosynthetic process"/>
    <property type="evidence" value="ECO:0007669"/>
    <property type="project" value="UniProtKB-UniPathway"/>
</dbReference>
<evidence type="ECO:0000313" key="15">
    <source>
        <dbReference type="Proteomes" id="UP000008311"/>
    </source>
</evidence>
<keyword evidence="5" id="KW-0808">Transferase</keyword>
<dbReference type="InterPro" id="IPR015168">
    <property type="entry name" value="SsuA/THI5"/>
</dbReference>
<dbReference type="InterPro" id="IPR027939">
    <property type="entry name" value="NMT1/THI5"/>
</dbReference>
<keyword evidence="7" id="KW-0663">Pyridoxal phosphate</keyword>
<dbReference type="Proteomes" id="UP000008311">
    <property type="component" value="Unassembled WGS sequence"/>
</dbReference>
<evidence type="ECO:0000256" key="6">
    <source>
        <dbReference type="ARBA" id="ARBA00022723"/>
    </source>
</evidence>
<evidence type="ECO:0000313" key="14">
    <source>
        <dbReference type="EMBL" id="EEF25983.1"/>
    </source>
</evidence>
<comment type="similarity">
    <text evidence="3">Belongs to the NMT1/THI5 family.</text>
</comment>
<evidence type="ECO:0000256" key="3">
    <source>
        <dbReference type="ARBA" id="ARBA00009406"/>
    </source>
</evidence>
<dbReference type="AlphaFoldDB" id="B9TDT2"/>
<keyword evidence="8" id="KW-0784">Thiamine biosynthesis</keyword>
<protein>
    <recommendedName>
        <fullName evidence="10">Thiamine pyrimidine synthase</fullName>
    </recommendedName>
</protein>
<evidence type="ECO:0000256" key="12">
    <source>
        <dbReference type="SAM" id="SignalP"/>
    </source>
</evidence>
<comment type="pathway">
    <text evidence="2">Cofactor biosynthesis; thiamine diphosphate biosynthesis.</text>
</comment>
<evidence type="ECO:0000259" key="13">
    <source>
        <dbReference type="Pfam" id="PF09084"/>
    </source>
</evidence>
<dbReference type="SUPFAM" id="SSF53850">
    <property type="entry name" value="Periplasmic binding protein-like II"/>
    <property type="match status" value="1"/>
</dbReference>
<reference evidence="15" key="1">
    <citation type="journal article" date="2010" name="Nat. Biotechnol.">
        <title>Draft genome sequence of the oilseed species Ricinus communis.</title>
        <authorList>
            <person name="Chan A.P."/>
            <person name="Crabtree J."/>
            <person name="Zhao Q."/>
            <person name="Lorenzi H."/>
            <person name="Orvis J."/>
            <person name="Puiu D."/>
            <person name="Melake-Berhan A."/>
            <person name="Jones K.M."/>
            <person name="Redman J."/>
            <person name="Chen G."/>
            <person name="Cahoon E.B."/>
            <person name="Gedil M."/>
            <person name="Stanke M."/>
            <person name="Haas B.J."/>
            <person name="Wortman J.R."/>
            <person name="Fraser-Liggett C.M."/>
            <person name="Ravel J."/>
            <person name="Rabinowicz P.D."/>
        </authorList>
    </citation>
    <scope>NUCLEOTIDE SEQUENCE [LARGE SCALE GENOMIC DNA]</scope>
    <source>
        <strain evidence="15">cv. Hale</strain>
    </source>
</reference>
<dbReference type="GO" id="GO:0016740">
    <property type="term" value="F:transferase activity"/>
    <property type="evidence" value="ECO:0007669"/>
    <property type="project" value="UniProtKB-KW"/>
</dbReference>
<dbReference type="GO" id="GO:0009228">
    <property type="term" value="P:thiamine biosynthetic process"/>
    <property type="evidence" value="ECO:0000318"/>
    <property type="project" value="GO_Central"/>
</dbReference>